<proteinExistence type="predicted"/>
<dbReference type="Gene3D" id="2.130.10.10">
    <property type="entry name" value="YVTN repeat-like/Quinoprotein amine dehydrogenase"/>
    <property type="match status" value="4"/>
</dbReference>
<evidence type="ECO:0000313" key="8">
    <source>
        <dbReference type="Proteomes" id="UP000193067"/>
    </source>
</evidence>
<feature type="domain" description="Anaphase-promoting complex subunit 4-like WD40" evidence="5">
    <location>
        <begin position="628"/>
        <end position="684"/>
    </location>
</feature>
<dbReference type="PANTHER" id="PTHR19879:SF9">
    <property type="entry name" value="TRANSCRIPTION INITIATION FACTOR TFIID SUBUNIT 5"/>
    <property type="match status" value="1"/>
</dbReference>
<dbReference type="Proteomes" id="UP000193067">
    <property type="component" value="Unassembled WGS sequence"/>
</dbReference>
<evidence type="ECO:0000259" key="5">
    <source>
        <dbReference type="Pfam" id="PF12894"/>
    </source>
</evidence>
<dbReference type="InterPro" id="IPR024977">
    <property type="entry name" value="Apc4-like_WD40_dom"/>
</dbReference>
<evidence type="ECO:0000256" key="3">
    <source>
        <dbReference type="PROSITE-ProRule" id="PRU00221"/>
    </source>
</evidence>
<dbReference type="InterPro" id="IPR001680">
    <property type="entry name" value="WD40_rpt"/>
</dbReference>
<dbReference type="SMART" id="SM00320">
    <property type="entry name" value="WD40"/>
    <property type="match status" value="11"/>
</dbReference>
<dbReference type="EMBL" id="KZ084156">
    <property type="protein sequence ID" value="OSC97172.1"/>
    <property type="molecule type" value="Genomic_DNA"/>
</dbReference>
<evidence type="ECO:0000256" key="1">
    <source>
        <dbReference type="ARBA" id="ARBA00022574"/>
    </source>
</evidence>
<dbReference type="PROSITE" id="PS00678">
    <property type="entry name" value="WD_REPEATS_1"/>
    <property type="match status" value="2"/>
</dbReference>
<dbReference type="Pfam" id="PF12894">
    <property type="entry name" value="ANAPC4_WD40"/>
    <property type="match status" value="1"/>
</dbReference>
<evidence type="ECO:0000259" key="6">
    <source>
        <dbReference type="Pfam" id="PF24883"/>
    </source>
</evidence>
<dbReference type="InterPro" id="IPR056884">
    <property type="entry name" value="NPHP3-like_N"/>
</dbReference>
<dbReference type="STRING" id="1353009.A0A1Y2I9R1"/>
<dbReference type="InterPro" id="IPR015943">
    <property type="entry name" value="WD40/YVTN_repeat-like_dom_sf"/>
</dbReference>
<feature type="repeat" description="WD" evidence="3">
    <location>
        <begin position="726"/>
        <end position="767"/>
    </location>
</feature>
<feature type="domain" description="Nephrocystin 3-like N-terminal" evidence="6">
    <location>
        <begin position="83"/>
        <end position="232"/>
    </location>
</feature>
<dbReference type="InterPro" id="IPR019775">
    <property type="entry name" value="WD40_repeat_CS"/>
</dbReference>
<feature type="compositionally biased region" description="Polar residues" evidence="4">
    <location>
        <begin position="14"/>
        <end position="24"/>
    </location>
</feature>
<evidence type="ECO:0000256" key="4">
    <source>
        <dbReference type="SAM" id="MobiDB-lite"/>
    </source>
</evidence>
<feature type="repeat" description="WD" evidence="3">
    <location>
        <begin position="808"/>
        <end position="849"/>
    </location>
</feature>
<dbReference type="InterPro" id="IPR036322">
    <property type="entry name" value="WD40_repeat_dom_sf"/>
</dbReference>
<protein>
    <submittedName>
        <fullName evidence="7">WD40 repeat-like protein</fullName>
    </submittedName>
</protein>
<dbReference type="SUPFAM" id="SSF50978">
    <property type="entry name" value="WD40 repeat-like"/>
    <property type="match status" value="1"/>
</dbReference>
<feature type="repeat" description="WD" evidence="3">
    <location>
        <begin position="768"/>
        <end position="808"/>
    </location>
</feature>
<feature type="region of interest" description="Disordered" evidence="4">
    <location>
        <begin position="1"/>
        <end position="28"/>
    </location>
</feature>
<evidence type="ECO:0000256" key="2">
    <source>
        <dbReference type="ARBA" id="ARBA00022737"/>
    </source>
</evidence>
<organism evidence="7 8">
    <name type="scientific">Trametes coccinea (strain BRFM310)</name>
    <name type="common">Pycnoporus coccineus</name>
    <dbReference type="NCBI Taxonomy" id="1353009"/>
    <lineage>
        <taxon>Eukaryota</taxon>
        <taxon>Fungi</taxon>
        <taxon>Dikarya</taxon>
        <taxon>Basidiomycota</taxon>
        <taxon>Agaricomycotina</taxon>
        <taxon>Agaricomycetes</taxon>
        <taxon>Polyporales</taxon>
        <taxon>Polyporaceae</taxon>
        <taxon>Trametes</taxon>
    </lineage>
</organism>
<dbReference type="PROSITE" id="PS50082">
    <property type="entry name" value="WD_REPEATS_2"/>
    <property type="match status" value="5"/>
</dbReference>
<feature type="repeat" description="WD" evidence="3">
    <location>
        <begin position="691"/>
        <end position="725"/>
    </location>
</feature>
<dbReference type="InterPro" id="IPR027417">
    <property type="entry name" value="P-loop_NTPase"/>
</dbReference>
<reference evidence="7 8" key="1">
    <citation type="journal article" date="2015" name="Biotechnol. Biofuels">
        <title>Enhanced degradation of softwood versus hardwood by the white-rot fungus Pycnoporus coccineus.</title>
        <authorList>
            <person name="Couturier M."/>
            <person name="Navarro D."/>
            <person name="Chevret D."/>
            <person name="Henrissat B."/>
            <person name="Piumi F."/>
            <person name="Ruiz-Duenas F.J."/>
            <person name="Martinez A.T."/>
            <person name="Grigoriev I.V."/>
            <person name="Riley R."/>
            <person name="Lipzen A."/>
            <person name="Berrin J.G."/>
            <person name="Master E.R."/>
            <person name="Rosso M.N."/>
        </authorList>
    </citation>
    <scope>NUCLEOTIDE SEQUENCE [LARGE SCALE GENOMIC DNA]</scope>
    <source>
        <strain evidence="7 8">BRFM310</strain>
    </source>
</reference>
<dbReference type="PROSITE" id="PS50294">
    <property type="entry name" value="WD_REPEATS_REGION"/>
    <property type="match status" value="4"/>
</dbReference>
<dbReference type="Pfam" id="PF00400">
    <property type="entry name" value="WD40"/>
    <property type="match status" value="6"/>
</dbReference>
<dbReference type="PANTHER" id="PTHR19879">
    <property type="entry name" value="TRANSCRIPTION INITIATION FACTOR TFIID"/>
    <property type="match status" value="1"/>
</dbReference>
<dbReference type="SUPFAM" id="SSF52540">
    <property type="entry name" value="P-loop containing nucleoside triphosphate hydrolases"/>
    <property type="match status" value="1"/>
</dbReference>
<dbReference type="Pfam" id="PF24883">
    <property type="entry name" value="NPHP3_N"/>
    <property type="match status" value="1"/>
</dbReference>
<keyword evidence="1 3" id="KW-0853">WD repeat</keyword>
<feature type="repeat" description="WD" evidence="3">
    <location>
        <begin position="1038"/>
        <end position="1079"/>
    </location>
</feature>
<name>A0A1Y2I9R1_TRAC3</name>
<dbReference type="CDD" id="cd00200">
    <property type="entry name" value="WD40"/>
    <property type="match status" value="1"/>
</dbReference>
<sequence>MDESQRELKELLHASQNPRDQTSAIPGLHPTFSAMYNDSSSGRSECEPETRKEALATIFTWILGSGHPDLSAFPPPVLDVDHHRLIMWLYALAGAGKSTLAQTTAEWCALRRILAASFFCARDGDRSNVLAIMPTIAHQLARLCDVFREALRKAVADNPNVHQMSVASQLQTLIVRPLHEAVEGGSQAFENSVVIVDALDECMDVEAVSVVVKSLSLHHEHVAPLKFLITSRPEPNIKAGFILPTLAANTQVFPLSMIPDDRTKHDISLFIRRRLQEIASRDYLGSGWPSEAQLQDLVCLTELLFIFAATAVRFIGDLEAMDPEGRLLELLRAGSEAAAIGNSKTSPFRILDALYLQVLTSVRKLLGEAALAQLRVILGAVVLAKERLGPAALEALLNLSRGAARRFLSRLNAILILPGPGDESSPIRLIHLSFINFIVDSTRCTEPAFLINPALHHALLAKGCFRILHTLRHNICDVDPKHGHLLNSEIPNLQEMVARHLTPERQYAVKYWAHHLRYAAVDEELLSVLQAFCDSHLLDWIEALSLLGCVDVAVAALQSAQQKLKNLDLLVSITDAPELLYDCERIVRAFYEGISMSFFEVLRATATFAPLSSPLRQGHAVNLPGMVLLRRGRETAWSAILTSSASESRVGCLDFSPDGNVIACGTQGGTIQLRNVQTGAETHVMAGVSWIISVCFSPDGQAILSGHVNGSVTLWDVATGACLGIWRRHYESIRSVAWSPDGTLAASASDDGKIVLWSIASPEESTTLSGHNRCVNSVVFASDATLVSGSDDKTCKVWNTRTNSLLRTLEHDSEVRFVAVSPNSQIVACGQWNGEITLWSKVNGAKLHILPGSLRVISLAFHTDDALAAAYFNSSPTLWDVRTKEVLPVSNLLTNFATVDAVAFSPDGVHIGVSTDVAMHIIRWPTDASAMLQLSVENTGLSTKDSRATATPAARGHGHPELLGLSVSPDGRFIVAVLKDELFLSEVSTGDVVHTLKYRSGNVSSPIVWSSGAIFVAWGDEKDVCVWETKPGGRIKRLTGHSHWVRAVHFTRDDQHVLFASWDDTIRRWNVHDEHPSPTIVFGCDGNIHELAVSSDGKWMLSGSLDRSPPDTSRTDLLAKPSRKPFKDDGCYPTLRLHDASGYVLWIEHVTSRIVSLAFSNDCTHAMAGLRNSRVLLYDLTQLLPHRTRSSDVFSPLSHPGSALIHVPKYKFSIGSWQDVEQISFSPDGQGVVTRESYTILPAKLRPRYMDLSLPPAYFYKDGWLWSSVPDIGGQRLCWIPPAFRHDDGYSDYSWSVHGHIIACDTRDKSVVILDASYRQRPCAA</sequence>
<evidence type="ECO:0000313" key="7">
    <source>
        <dbReference type="EMBL" id="OSC97172.1"/>
    </source>
</evidence>
<dbReference type="SUPFAM" id="SSF69322">
    <property type="entry name" value="Tricorn protease domain 2"/>
    <property type="match status" value="1"/>
</dbReference>
<accession>A0A1Y2I9R1</accession>
<keyword evidence="2" id="KW-0677">Repeat</keyword>
<dbReference type="OrthoDB" id="2745818at2759"/>
<keyword evidence="8" id="KW-1185">Reference proteome</keyword>
<gene>
    <name evidence="7" type="ORF">PYCCODRAFT_1192662</name>
</gene>
<feature type="compositionally biased region" description="Basic and acidic residues" evidence="4">
    <location>
        <begin position="1"/>
        <end position="12"/>
    </location>
</feature>